<feature type="region of interest" description="Disordered" evidence="1">
    <location>
        <begin position="298"/>
        <end position="328"/>
    </location>
</feature>
<proteinExistence type="predicted"/>
<feature type="compositionally biased region" description="Basic and acidic residues" evidence="1">
    <location>
        <begin position="14"/>
        <end position="27"/>
    </location>
</feature>
<feature type="region of interest" description="Disordered" evidence="1">
    <location>
        <begin position="130"/>
        <end position="168"/>
    </location>
</feature>
<feature type="compositionally biased region" description="Polar residues" evidence="1">
    <location>
        <begin position="496"/>
        <end position="517"/>
    </location>
</feature>
<feature type="compositionally biased region" description="Low complexity" evidence="1">
    <location>
        <begin position="529"/>
        <end position="546"/>
    </location>
</feature>
<evidence type="ECO:0000313" key="2">
    <source>
        <dbReference type="EMBL" id="CAL8070010.1"/>
    </source>
</evidence>
<evidence type="ECO:0000256" key="1">
    <source>
        <dbReference type="SAM" id="MobiDB-lite"/>
    </source>
</evidence>
<feature type="compositionally biased region" description="Basic and acidic residues" evidence="1">
    <location>
        <begin position="432"/>
        <end position="447"/>
    </location>
</feature>
<protein>
    <submittedName>
        <fullName evidence="2">Uncharacterized protein</fullName>
    </submittedName>
</protein>
<keyword evidence="3" id="KW-1185">Reference proteome</keyword>
<dbReference type="Proteomes" id="UP001642540">
    <property type="component" value="Unassembled WGS sequence"/>
</dbReference>
<evidence type="ECO:0000313" key="3">
    <source>
        <dbReference type="Proteomes" id="UP001642540"/>
    </source>
</evidence>
<feature type="compositionally biased region" description="Polar residues" evidence="1">
    <location>
        <begin position="302"/>
        <end position="318"/>
    </location>
</feature>
<name>A0ABP1PL24_9HEXA</name>
<organism evidence="2 3">
    <name type="scientific">Orchesella dallaii</name>
    <dbReference type="NCBI Taxonomy" id="48710"/>
    <lineage>
        <taxon>Eukaryota</taxon>
        <taxon>Metazoa</taxon>
        <taxon>Ecdysozoa</taxon>
        <taxon>Arthropoda</taxon>
        <taxon>Hexapoda</taxon>
        <taxon>Collembola</taxon>
        <taxon>Entomobryomorpha</taxon>
        <taxon>Entomobryoidea</taxon>
        <taxon>Orchesellidae</taxon>
        <taxon>Orchesellinae</taxon>
        <taxon>Orchesella</taxon>
    </lineage>
</organism>
<accession>A0ABP1PL24</accession>
<sequence>MKPLHSNRYGTRAVHSDSEDSSHSVRVSRLIEKIKAQRNQGSSKPYVSSQHPEAFSYLGRNSSSNDLIYSRVERGDHSIGKRTVREKFVPNVEVDTFSRRNVQGNKLEHGTRNTLQHERSTLENVEVDNFSRRQANTLEHGRSTVQHERNTLDNERSSSSPRRHTPFRTTVLLNNDSESSPFEYETLGHARESTRGHTFNSNTTPRARYFGEETDYEYDRELSKSFRNLNTNNSSFGYSKPTARAVPKIILHEEAVAEIPNGKVNHVNGRSPSREFNVEQEDQGNRFLGGLLTLKRNKRSVAGSNTSGTIRSSRSPTRTYLHPQDSPKYYVPYRSTPTLYESRYERDRMSSTGGSVLSNSSYVNKHVSRSMSMKAPWEPRHRTNEINYYDESKKVAPVPENPKRNISRSKSMPGKKLSSIIGSWVSKNNTKKAGENEKLIVKPEKPKQATPPSKNVSKPPKPPKPPGTKGSWASTLLRGFGKKNFGKGERGVGSRNEYSSVGRSGDEVSSNRSSLSPVRTKTGGGRGAAVGEVRASNSRSATSSTAYYGTVDKRTVRRNGERERGGYY</sequence>
<gene>
    <name evidence="2" type="ORF">ODALV1_LOCUS1030</name>
</gene>
<dbReference type="EMBL" id="CAXLJM020000004">
    <property type="protein sequence ID" value="CAL8070010.1"/>
    <property type="molecule type" value="Genomic_DNA"/>
</dbReference>
<feature type="compositionally biased region" description="Basic and acidic residues" evidence="1">
    <location>
        <begin position="551"/>
        <end position="568"/>
    </location>
</feature>
<feature type="compositionally biased region" description="Basic and acidic residues" evidence="1">
    <location>
        <begin position="139"/>
        <end position="156"/>
    </location>
</feature>
<comment type="caution">
    <text evidence="2">The sequence shown here is derived from an EMBL/GenBank/DDBJ whole genome shotgun (WGS) entry which is preliminary data.</text>
</comment>
<reference evidence="2 3" key="1">
    <citation type="submission" date="2024-08" db="EMBL/GenBank/DDBJ databases">
        <authorList>
            <person name="Cucini C."/>
            <person name="Frati F."/>
        </authorList>
    </citation>
    <scope>NUCLEOTIDE SEQUENCE [LARGE SCALE GENOMIC DNA]</scope>
</reference>
<feature type="region of interest" description="Disordered" evidence="1">
    <location>
        <begin position="393"/>
        <end position="568"/>
    </location>
</feature>
<feature type="region of interest" description="Disordered" evidence="1">
    <location>
        <begin position="1"/>
        <end position="27"/>
    </location>
</feature>